<dbReference type="Gene3D" id="1.20.120.550">
    <property type="entry name" value="Membrane associated eicosanoid/glutathione metabolism-like domain"/>
    <property type="match status" value="1"/>
</dbReference>
<reference evidence="6 7" key="1">
    <citation type="submission" date="2015-03" db="EMBL/GenBank/DDBJ databases">
        <title>Genome sequence of Pseudoalteromonas aurantia.</title>
        <authorList>
            <person name="Xie B.-B."/>
            <person name="Rong J.-C."/>
            <person name="Qin Q.-L."/>
            <person name="Zhang Y.-Z."/>
        </authorList>
    </citation>
    <scope>NUCLEOTIDE SEQUENCE [LARGE SCALE GENOMIC DNA]</scope>
    <source>
        <strain evidence="6 7">208</strain>
    </source>
</reference>
<proteinExistence type="predicted"/>
<gene>
    <name evidence="6" type="ORF">PAUR_a1636</name>
</gene>
<keyword evidence="2 5" id="KW-0812">Transmembrane</keyword>
<evidence type="ECO:0000256" key="3">
    <source>
        <dbReference type="ARBA" id="ARBA00022989"/>
    </source>
</evidence>
<keyword evidence="7" id="KW-1185">Reference proteome</keyword>
<keyword evidence="3 5" id="KW-1133">Transmembrane helix</keyword>
<evidence type="ECO:0000256" key="2">
    <source>
        <dbReference type="ARBA" id="ARBA00022692"/>
    </source>
</evidence>
<feature type="transmembrane region" description="Helical" evidence="5">
    <location>
        <begin position="110"/>
        <end position="135"/>
    </location>
</feature>
<accession>A0ABR9EAU3</accession>
<evidence type="ECO:0000313" key="7">
    <source>
        <dbReference type="Proteomes" id="UP000615755"/>
    </source>
</evidence>
<evidence type="ECO:0000256" key="4">
    <source>
        <dbReference type="ARBA" id="ARBA00023136"/>
    </source>
</evidence>
<dbReference type="Proteomes" id="UP000615755">
    <property type="component" value="Unassembled WGS sequence"/>
</dbReference>
<evidence type="ECO:0008006" key="8">
    <source>
        <dbReference type="Google" id="ProtNLM"/>
    </source>
</evidence>
<comment type="caution">
    <text evidence="6">The sequence shown here is derived from an EMBL/GenBank/DDBJ whole genome shotgun (WGS) entry which is preliminary data.</text>
</comment>
<name>A0ABR9EAU3_9GAMM</name>
<evidence type="ECO:0000313" key="6">
    <source>
        <dbReference type="EMBL" id="MBE0368112.1"/>
    </source>
</evidence>
<keyword evidence="4 5" id="KW-0472">Membrane</keyword>
<dbReference type="EMBL" id="AQGV01000012">
    <property type="protein sequence ID" value="MBE0368112.1"/>
    <property type="molecule type" value="Genomic_DNA"/>
</dbReference>
<evidence type="ECO:0000256" key="5">
    <source>
        <dbReference type="SAM" id="Phobius"/>
    </source>
</evidence>
<protein>
    <recommendedName>
        <fullName evidence="8">MAPEG family protein</fullName>
    </recommendedName>
</protein>
<dbReference type="SUPFAM" id="SSF161084">
    <property type="entry name" value="MAPEG domain-like"/>
    <property type="match status" value="1"/>
</dbReference>
<comment type="subcellular location">
    <subcellularLocation>
        <location evidence="1">Membrane</location>
    </subcellularLocation>
</comment>
<dbReference type="InterPro" id="IPR001129">
    <property type="entry name" value="Membr-assoc_MAPEG"/>
</dbReference>
<dbReference type="Pfam" id="PF01124">
    <property type="entry name" value="MAPEG"/>
    <property type="match status" value="1"/>
</dbReference>
<dbReference type="RefSeq" id="WP_192507439.1">
    <property type="nucleotide sequence ID" value="NZ_AQGV01000012.1"/>
</dbReference>
<organism evidence="6 7">
    <name type="scientific">Pseudoalteromonas aurantia 208</name>
    <dbReference type="NCBI Taxonomy" id="1314867"/>
    <lineage>
        <taxon>Bacteria</taxon>
        <taxon>Pseudomonadati</taxon>
        <taxon>Pseudomonadota</taxon>
        <taxon>Gammaproteobacteria</taxon>
        <taxon>Alteromonadales</taxon>
        <taxon>Pseudoalteromonadaceae</taxon>
        <taxon>Pseudoalteromonas</taxon>
    </lineage>
</organism>
<evidence type="ECO:0000256" key="1">
    <source>
        <dbReference type="ARBA" id="ARBA00004370"/>
    </source>
</evidence>
<dbReference type="InterPro" id="IPR023352">
    <property type="entry name" value="MAPEG-like_dom_sf"/>
</dbReference>
<sequence length="137" mass="16243">MWIQYPLFFLLILIAFLWILTTVLRVRAYITQSVSPADITFINKHNLSKLTVLAGNNYDNQFQQPVLFTILLITLQLHQLDGHLWYVISCFFVVARYWHCAEHIMGRNLLLRTIAFAMSSLTLFIGWFCFIYRMYTQ</sequence>